<dbReference type="STRING" id="199310.c0192"/>
<dbReference type="KEGG" id="ecc:c0192"/>
<dbReference type="Proteomes" id="UP000001410">
    <property type="component" value="Chromosome"/>
</dbReference>
<organism evidence="1 2">
    <name type="scientific">Escherichia coli O6:H1 (strain CFT073 / ATCC 700928 / UPEC)</name>
    <dbReference type="NCBI Taxonomy" id="199310"/>
    <lineage>
        <taxon>Bacteria</taxon>
        <taxon>Pseudomonadati</taxon>
        <taxon>Pseudomonadota</taxon>
        <taxon>Gammaproteobacteria</taxon>
        <taxon>Enterobacterales</taxon>
        <taxon>Enterobacteriaceae</taxon>
        <taxon>Escherichia</taxon>
    </lineage>
</organism>
<protein>
    <submittedName>
        <fullName evidence="1">Uncharacterized protein</fullName>
    </submittedName>
</protein>
<reference evidence="1 2" key="1">
    <citation type="journal article" date="2002" name="Proc. Natl. Acad. Sci. U.S.A.">
        <title>Extensive mosaic structure revealed by the complete genome sequence of uropathogenic Escherichia coli.</title>
        <authorList>
            <person name="Welch R.A."/>
            <person name="Burland V."/>
            <person name="Plunkett G.III."/>
            <person name="Redford P."/>
            <person name="Roesch P."/>
            <person name="Rasko D."/>
            <person name="Buckles E.L."/>
            <person name="Liou S.R."/>
            <person name="Boutin A."/>
            <person name="Hackett J."/>
            <person name="Stroud D."/>
            <person name="Mayhew G.F."/>
            <person name="Rose D.J."/>
            <person name="Zhou S."/>
            <person name="Schwartz D.C."/>
            <person name="Perna N.T."/>
            <person name="Mobley H.L."/>
            <person name="Donnenberg M.S."/>
            <person name="Blattner F.R."/>
        </authorList>
    </citation>
    <scope>NUCLEOTIDE SEQUENCE [LARGE SCALE GENOMIC DNA]</scope>
    <source>
        <strain evidence="2">CFT073 / ATCC 700928 / UPEC</strain>
    </source>
</reference>
<dbReference type="HOGENOM" id="CLU_2492902_0_0_6"/>
<gene>
    <name evidence="1" type="ordered locus">c0192</name>
</gene>
<sequence>MNNRLYAEGRTATTGAFRVRVGHDETRTFQTFGIVNGTADQILQAHRINHQANALFFDGHIAFVHLIIKGETILEAAATATGDIHA</sequence>
<evidence type="ECO:0000313" key="2">
    <source>
        <dbReference type="Proteomes" id="UP000001410"/>
    </source>
</evidence>
<evidence type="ECO:0000313" key="1">
    <source>
        <dbReference type="EMBL" id="AAN78686.1"/>
    </source>
</evidence>
<proteinExistence type="predicted"/>
<accession>A0A0H2V475</accession>
<dbReference type="EMBL" id="AE014075">
    <property type="protein sequence ID" value="AAN78686.1"/>
    <property type="molecule type" value="Genomic_DNA"/>
</dbReference>
<keyword evidence="2" id="KW-1185">Reference proteome</keyword>
<dbReference type="AlphaFoldDB" id="A0A0H2V475"/>
<name>A0A0H2V475_ECOL6</name>